<evidence type="ECO:0000256" key="3">
    <source>
        <dbReference type="ARBA" id="ARBA00011918"/>
    </source>
</evidence>
<evidence type="ECO:0000259" key="10">
    <source>
        <dbReference type="Pfam" id="PF02870"/>
    </source>
</evidence>
<dbReference type="AlphaFoldDB" id="A0A920C9J2"/>
<dbReference type="GO" id="GO:0003908">
    <property type="term" value="F:methylated-DNA-[protein]-cysteine S-methyltransferase activity"/>
    <property type="evidence" value="ECO:0007669"/>
    <property type="project" value="UniProtKB-EC"/>
</dbReference>
<dbReference type="GO" id="GO:0006281">
    <property type="term" value="P:DNA repair"/>
    <property type="evidence" value="ECO:0007669"/>
    <property type="project" value="UniProtKB-KW"/>
</dbReference>
<accession>A0A920C9J2</accession>
<comment type="catalytic activity">
    <reaction evidence="8">
        <text>a 6-O-methyl-2'-deoxyguanosine in DNA + L-cysteinyl-[protein] = S-methyl-L-cysteinyl-[protein] + a 2'-deoxyguanosine in DNA</text>
        <dbReference type="Rhea" id="RHEA:24000"/>
        <dbReference type="Rhea" id="RHEA-COMP:10131"/>
        <dbReference type="Rhea" id="RHEA-COMP:10132"/>
        <dbReference type="Rhea" id="RHEA-COMP:11367"/>
        <dbReference type="Rhea" id="RHEA-COMP:11368"/>
        <dbReference type="ChEBI" id="CHEBI:29950"/>
        <dbReference type="ChEBI" id="CHEBI:82612"/>
        <dbReference type="ChEBI" id="CHEBI:85445"/>
        <dbReference type="ChEBI" id="CHEBI:85448"/>
        <dbReference type="EC" id="2.1.1.63"/>
    </reaction>
</comment>
<evidence type="ECO:0000313" key="12">
    <source>
        <dbReference type="Proteomes" id="UP000679779"/>
    </source>
</evidence>
<keyword evidence="4 11" id="KW-0489">Methyltransferase</keyword>
<dbReference type="FunFam" id="1.10.10.10:FF:000214">
    <property type="entry name" value="Methylated-DNA--protein-cysteine methyltransferase"/>
    <property type="match status" value="1"/>
</dbReference>
<evidence type="ECO:0000256" key="8">
    <source>
        <dbReference type="ARBA" id="ARBA00049348"/>
    </source>
</evidence>
<sequence>MKSDVVGPVYWSVLEHGGWKLHLAATSSGLCYVGSANKPFEEMEEWLGKQMRPAKLIRNDEALSPYIGELMDYIDGKLIRFTIPCDLVGTPFQRSVWEALRSIPYGETRSYSDIAESIGKPAAVRAVGSAIGANPVLMSVPCHRVIGKNGALTGFRGGLEMKSRLLSIEKEVSASRLHEAACHE</sequence>
<keyword evidence="7" id="KW-0234">DNA repair</keyword>
<dbReference type="InterPro" id="IPR036631">
    <property type="entry name" value="MGMT_N_sf"/>
</dbReference>
<comment type="catalytic activity">
    <reaction evidence="1">
        <text>a 4-O-methyl-thymidine in DNA + L-cysteinyl-[protein] = a thymidine in DNA + S-methyl-L-cysteinyl-[protein]</text>
        <dbReference type="Rhea" id="RHEA:53428"/>
        <dbReference type="Rhea" id="RHEA-COMP:10131"/>
        <dbReference type="Rhea" id="RHEA-COMP:10132"/>
        <dbReference type="Rhea" id="RHEA-COMP:13555"/>
        <dbReference type="Rhea" id="RHEA-COMP:13556"/>
        <dbReference type="ChEBI" id="CHEBI:29950"/>
        <dbReference type="ChEBI" id="CHEBI:82612"/>
        <dbReference type="ChEBI" id="CHEBI:137386"/>
        <dbReference type="ChEBI" id="CHEBI:137387"/>
        <dbReference type="EC" id="2.1.1.63"/>
    </reaction>
</comment>
<dbReference type="RefSeq" id="WP_160038341.1">
    <property type="nucleotide sequence ID" value="NZ_BORQ01000001.1"/>
</dbReference>
<evidence type="ECO:0000256" key="5">
    <source>
        <dbReference type="ARBA" id="ARBA00022679"/>
    </source>
</evidence>
<evidence type="ECO:0000256" key="4">
    <source>
        <dbReference type="ARBA" id="ARBA00022603"/>
    </source>
</evidence>
<dbReference type="EMBL" id="BORQ01000001">
    <property type="protein sequence ID" value="GIO29259.1"/>
    <property type="molecule type" value="Genomic_DNA"/>
</dbReference>
<dbReference type="InterPro" id="IPR001497">
    <property type="entry name" value="MethylDNA_cys_MeTrfase_AS"/>
</dbReference>
<name>A0A920C9J2_9BACL</name>
<dbReference type="InterPro" id="IPR036388">
    <property type="entry name" value="WH-like_DNA-bd_sf"/>
</dbReference>
<feature type="domain" description="Methylguanine DNA methyltransferase ribonuclease-like" evidence="10">
    <location>
        <begin position="9"/>
        <end position="87"/>
    </location>
</feature>
<evidence type="ECO:0000256" key="7">
    <source>
        <dbReference type="ARBA" id="ARBA00023204"/>
    </source>
</evidence>
<keyword evidence="5" id="KW-0808">Transferase</keyword>
<comment type="similarity">
    <text evidence="2">Belongs to the MGMT family.</text>
</comment>
<dbReference type="PROSITE" id="PS00374">
    <property type="entry name" value="MGMT"/>
    <property type="match status" value="1"/>
</dbReference>
<keyword evidence="12" id="KW-1185">Reference proteome</keyword>
<dbReference type="Pfam" id="PF02870">
    <property type="entry name" value="Methyltransf_1N"/>
    <property type="match status" value="1"/>
</dbReference>
<evidence type="ECO:0000256" key="1">
    <source>
        <dbReference type="ARBA" id="ARBA00001286"/>
    </source>
</evidence>
<dbReference type="PANTHER" id="PTHR10815:SF12">
    <property type="entry name" value="METHYLATED-DNA--PROTEIN-CYSTEINE METHYLTRANSFERASE, INDUCIBLE"/>
    <property type="match status" value="1"/>
</dbReference>
<dbReference type="Gene3D" id="1.10.10.10">
    <property type="entry name" value="Winged helix-like DNA-binding domain superfamily/Winged helix DNA-binding domain"/>
    <property type="match status" value="1"/>
</dbReference>
<comment type="caution">
    <text evidence="11">The sequence shown here is derived from an EMBL/GenBank/DDBJ whole genome shotgun (WGS) entry which is preliminary data.</text>
</comment>
<dbReference type="CDD" id="cd06445">
    <property type="entry name" value="ATase"/>
    <property type="match status" value="1"/>
</dbReference>
<dbReference type="EC" id="2.1.1.63" evidence="3"/>
<evidence type="ECO:0000313" key="11">
    <source>
        <dbReference type="EMBL" id="GIO29259.1"/>
    </source>
</evidence>
<dbReference type="PANTHER" id="PTHR10815">
    <property type="entry name" value="METHYLATED-DNA--PROTEIN-CYSTEINE METHYLTRANSFERASE"/>
    <property type="match status" value="1"/>
</dbReference>
<feature type="domain" description="Methylated-DNA-[protein]-cysteine S-methyltransferase DNA binding" evidence="9">
    <location>
        <begin position="91"/>
        <end position="170"/>
    </location>
</feature>
<dbReference type="Proteomes" id="UP000679779">
    <property type="component" value="Unassembled WGS sequence"/>
</dbReference>
<dbReference type="Pfam" id="PF01035">
    <property type="entry name" value="DNA_binding_1"/>
    <property type="match status" value="1"/>
</dbReference>
<reference evidence="11" key="1">
    <citation type="submission" date="2021-03" db="EMBL/GenBank/DDBJ databases">
        <title>Antimicrobial resistance genes in bacteria isolated from Japanese honey, and their potential for conferring macrolide and lincosamide resistance in the American foulbrood pathogen Paenibacillus larvae.</title>
        <authorList>
            <person name="Okamoto M."/>
            <person name="Kumagai M."/>
            <person name="Kanamori H."/>
            <person name="Takamatsu D."/>
        </authorList>
    </citation>
    <scope>NUCLEOTIDE SEQUENCE</scope>
    <source>
        <strain evidence="11">J2TS6</strain>
    </source>
</reference>
<proteinExistence type="inferred from homology"/>
<keyword evidence="6" id="KW-0227">DNA damage</keyword>
<dbReference type="NCBIfam" id="TIGR00589">
    <property type="entry name" value="ogt"/>
    <property type="match status" value="1"/>
</dbReference>
<protein>
    <recommendedName>
        <fullName evidence="3">methylated-DNA--[protein]-cysteine S-methyltransferase</fullName>
        <ecNumber evidence="3">2.1.1.63</ecNumber>
    </recommendedName>
</protein>
<gene>
    <name evidence="11" type="primary">adaB</name>
    <name evidence="11" type="ORF">J2TS6_04000</name>
</gene>
<dbReference type="Gene3D" id="3.30.160.70">
    <property type="entry name" value="Methylated DNA-protein cysteine methyltransferase domain"/>
    <property type="match status" value="1"/>
</dbReference>
<organism evidence="11 12">
    <name type="scientific">Paenibacillus albilobatus</name>
    <dbReference type="NCBI Taxonomy" id="2716884"/>
    <lineage>
        <taxon>Bacteria</taxon>
        <taxon>Bacillati</taxon>
        <taxon>Bacillota</taxon>
        <taxon>Bacilli</taxon>
        <taxon>Bacillales</taxon>
        <taxon>Paenibacillaceae</taxon>
        <taxon>Paenibacillus</taxon>
    </lineage>
</organism>
<dbReference type="SUPFAM" id="SSF46767">
    <property type="entry name" value="Methylated DNA-protein cysteine methyltransferase, C-terminal domain"/>
    <property type="match status" value="1"/>
</dbReference>
<dbReference type="InterPro" id="IPR036217">
    <property type="entry name" value="MethylDNA_cys_MeTrfase_DNAb"/>
</dbReference>
<dbReference type="InterPro" id="IPR014048">
    <property type="entry name" value="MethylDNA_cys_MeTrfase_DNA-bd"/>
</dbReference>
<evidence type="ECO:0000256" key="2">
    <source>
        <dbReference type="ARBA" id="ARBA00008711"/>
    </source>
</evidence>
<evidence type="ECO:0000256" key="6">
    <source>
        <dbReference type="ARBA" id="ARBA00022763"/>
    </source>
</evidence>
<evidence type="ECO:0000259" key="9">
    <source>
        <dbReference type="Pfam" id="PF01035"/>
    </source>
</evidence>
<dbReference type="GO" id="GO:0032259">
    <property type="term" value="P:methylation"/>
    <property type="evidence" value="ECO:0007669"/>
    <property type="project" value="UniProtKB-KW"/>
</dbReference>
<dbReference type="InterPro" id="IPR008332">
    <property type="entry name" value="MethylG_MeTrfase_N"/>
</dbReference>
<dbReference type="SUPFAM" id="SSF53155">
    <property type="entry name" value="Methylated DNA-protein cysteine methyltransferase domain"/>
    <property type="match status" value="1"/>
</dbReference>